<keyword evidence="3" id="KW-1185">Reference proteome</keyword>
<dbReference type="InterPro" id="IPR051236">
    <property type="entry name" value="HAT_RTT109-like"/>
</dbReference>
<dbReference type="RefSeq" id="WP_344150969.1">
    <property type="nucleotide sequence ID" value="NZ_BAAAQR010000005.1"/>
</dbReference>
<name>A0ABN2ZQG6_9ACTN</name>
<dbReference type="EMBL" id="BAAAQR010000005">
    <property type="protein sequence ID" value="GAA2145457.1"/>
    <property type="molecule type" value="Genomic_DNA"/>
</dbReference>
<sequence length="289" mass="32089">MLDVIGATQAAAGVGPLDELIADEVDGLVTTYPERLHQVGDEDVRPLPLAHAHNDYDHAWPLLDALDHGFTSIEADVWLVDGKLLVAHDRDDVLPVRSLERLYLSPLERLQWMNGDSIYPGWHGSLELLIDVKSKAGPTYAALDRALRRHPGLMTSYTGDQTHRRAVTAVVTGRRDRAMMAAQPLRYAGYDGRLSDLLSHEPASLVPLVSVDWTRTFTWDGNGPMPAGEKQRLRDLVATAHADGFRLRFWETPDEPGPARAAIWRQLVQAGVDQINTDDLGGLERFLSR</sequence>
<protein>
    <recommendedName>
        <fullName evidence="1">Altered inheritance of mitochondria protein 6</fullName>
    </recommendedName>
</protein>
<proteinExistence type="predicted"/>
<dbReference type="PANTHER" id="PTHR31571:SF1">
    <property type="entry name" value="ALTERED INHERITANCE OF MITOCHONDRIA PROTEIN 6"/>
    <property type="match status" value="1"/>
</dbReference>
<dbReference type="Proteomes" id="UP001501771">
    <property type="component" value="Unassembled WGS sequence"/>
</dbReference>
<dbReference type="Gene3D" id="3.20.20.190">
    <property type="entry name" value="Phosphatidylinositol (PI) phosphodiesterase"/>
    <property type="match status" value="1"/>
</dbReference>
<evidence type="ECO:0000256" key="1">
    <source>
        <dbReference type="ARBA" id="ARBA00014286"/>
    </source>
</evidence>
<dbReference type="PANTHER" id="PTHR31571">
    <property type="entry name" value="ALTERED INHERITANCE OF MITOCHONDRIA PROTEIN 6"/>
    <property type="match status" value="1"/>
</dbReference>
<reference evidence="2 3" key="1">
    <citation type="journal article" date="2019" name="Int. J. Syst. Evol. Microbiol.">
        <title>The Global Catalogue of Microorganisms (GCM) 10K type strain sequencing project: providing services to taxonomists for standard genome sequencing and annotation.</title>
        <authorList>
            <consortium name="The Broad Institute Genomics Platform"/>
            <consortium name="The Broad Institute Genome Sequencing Center for Infectious Disease"/>
            <person name="Wu L."/>
            <person name="Ma J."/>
        </authorList>
    </citation>
    <scope>NUCLEOTIDE SEQUENCE [LARGE SCALE GENOMIC DNA]</scope>
    <source>
        <strain evidence="2 3">JCM 16022</strain>
    </source>
</reference>
<dbReference type="InterPro" id="IPR039559">
    <property type="entry name" value="AIM6_PI-PLC-like_dom"/>
</dbReference>
<organism evidence="2 3">
    <name type="scientific">Nocardioides koreensis</name>
    <dbReference type="NCBI Taxonomy" id="433651"/>
    <lineage>
        <taxon>Bacteria</taxon>
        <taxon>Bacillati</taxon>
        <taxon>Actinomycetota</taxon>
        <taxon>Actinomycetes</taxon>
        <taxon>Propionibacteriales</taxon>
        <taxon>Nocardioidaceae</taxon>
        <taxon>Nocardioides</taxon>
    </lineage>
</organism>
<accession>A0ABN2ZQG6</accession>
<gene>
    <name evidence="2" type="ORF">GCM10009844_20170</name>
</gene>
<dbReference type="InterPro" id="IPR017946">
    <property type="entry name" value="PLC-like_Pdiesterase_TIM-brl"/>
</dbReference>
<dbReference type="CDD" id="cd08577">
    <property type="entry name" value="PI-PLCc_GDPD_SF_unchar3"/>
    <property type="match status" value="1"/>
</dbReference>
<dbReference type="SUPFAM" id="SSF51695">
    <property type="entry name" value="PLC-like phosphodiesterases"/>
    <property type="match status" value="1"/>
</dbReference>
<evidence type="ECO:0000313" key="2">
    <source>
        <dbReference type="EMBL" id="GAA2145457.1"/>
    </source>
</evidence>
<comment type="caution">
    <text evidence="2">The sequence shown here is derived from an EMBL/GenBank/DDBJ whole genome shotgun (WGS) entry which is preliminary data.</text>
</comment>
<evidence type="ECO:0000313" key="3">
    <source>
        <dbReference type="Proteomes" id="UP001501771"/>
    </source>
</evidence>
<dbReference type="Pfam" id="PF13653">
    <property type="entry name" value="GDPD_2"/>
    <property type="match status" value="1"/>
</dbReference>